<proteinExistence type="predicted"/>
<dbReference type="Gene3D" id="1.50.10.10">
    <property type="match status" value="1"/>
</dbReference>
<comment type="caution">
    <text evidence="3">The sequence shown here is derived from an EMBL/GenBank/DDBJ whole genome shotgun (WGS) entry which is preliminary data.</text>
</comment>
<dbReference type="Pfam" id="PF03636">
    <property type="entry name" value="Glyco_hydro_65N"/>
    <property type="match status" value="1"/>
</dbReference>
<organism evidence="3 4">
    <name type="scientific">Sphingobium tyrosinilyticum</name>
    <dbReference type="NCBI Taxonomy" id="2715436"/>
    <lineage>
        <taxon>Bacteria</taxon>
        <taxon>Pseudomonadati</taxon>
        <taxon>Pseudomonadota</taxon>
        <taxon>Alphaproteobacteria</taxon>
        <taxon>Sphingomonadales</taxon>
        <taxon>Sphingomonadaceae</taxon>
        <taxon>Sphingobium</taxon>
    </lineage>
</organism>
<dbReference type="Gene3D" id="2.70.98.40">
    <property type="entry name" value="Glycoside hydrolase, family 65, N-terminal domain"/>
    <property type="match status" value="1"/>
</dbReference>
<dbReference type="EMBL" id="JBHSFZ010000015">
    <property type="protein sequence ID" value="MFC4594419.1"/>
    <property type="molecule type" value="Genomic_DNA"/>
</dbReference>
<evidence type="ECO:0008006" key="5">
    <source>
        <dbReference type="Google" id="ProtNLM"/>
    </source>
</evidence>
<sequence>MGTGPLSPNIEHGARHGSLPAYVGNGLVGLRVREVPLLSGSAIVNGTVGLHPKKRIEAAVAIPYPLAGDIGIDEAWLSEQPWAVTKLQQRYDFGTAELTSSFDFTAQEITLHVEIATFASRSEPSLVLQELVVRSSADCALKLRASVDARDVRGAIERRRVLGAQEDSTADGSLLWVTEGRLGSCGIAIHSECNGADPVRHLRPADRHGPLTTEHHVPLKAERPVRLLQMAALVPSIVHGRPDEEAVRRLARGTKLGFDALRQRNRAIWEDLWQARIVVNGADDRHQRVIDAGFFYMNCSAHIGSPAATSMFGLAHWHNYHYYYGHVMWDIDAFCVPPLLLLQPSAAHSLVDFRARHLDVARRYAQQDGYVGMRFPWQAAPLSGEEATPGDGPGAAYEAHISLHVARAFALHAAATGDKRFLQEFGWPAICGVIRWLEGRLILTDRGAELKAATGPAEVEEPPDNDAFTLMAAHDLLDRAIRLGEHYGWDTPASWRDLKQSLYLPERSDDVIPTHEGFHVNEPKGATPSPLAGLFPLDYPMTERQRAATLTFFLARWRDYIGSPMLPAFYPTWAAMSGDRDLALTLFDEGYGDYHFGRFFQCLEYRADHPDSETPAGPFMANIGAMLTGLLFGMTGLRMTEGDPSSWPCRRVSLPQGWTDITVERLWIRGRPMKLSARHGAERAELLALDI</sequence>
<protein>
    <recommendedName>
        <fullName evidence="5">Glycoside hydrolase family 65 protein</fullName>
    </recommendedName>
</protein>
<feature type="domain" description="Glycoside hydrolase family 65 central catalytic" evidence="1">
    <location>
        <begin position="323"/>
        <end position="519"/>
    </location>
</feature>
<dbReference type="Proteomes" id="UP001595957">
    <property type="component" value="Unassembled WGS sequence"/>
</dbReference>
<evidence type="ECO:0000313" key="4">
    <source>
        <dbReference type="Proteomes" id="UP001595957"/>
    </source>
</evidence>
<dbReference type="InterPro" id="IPR012341">
    <property type="entry name" value="6hp_glycosidase-like_sf"/>
</dbReference>
<dbReference type="PANTHER" id="PTHR11051:SF8">
    <property type="entry name" value="PROTEIN-GLUCOSYLGALACTOSYLHYDROXYLYSINE GLUCOSIDASE"/>
    <property type="match status" value="1"/>
</dbReference>
<feature type="domain" description="Glycoside hydrolase family 65 N-terminal" evidence="2">
    <location>
        <begin position="22"/>
        <end position="233"/>
    </location>
</feature>
<gene>
    <name evidence="3" type="ORF">ACFO3E_09470</name>
</gene>
<dbReference type="PANTHER" id="PTHR11051">
    <property type="entry name" value="GLYCOSYL HYDROLASE-RELATED"/>
    <property type="match status" value="1"/>
</dbReference>
<dbReference type="InterPro" id="IPR005196">
    <property type="entry name" value="Glyco_hydro_65_N"/>
</dbReference>
<name>A0ABV9F2S9_9SPHN</name>
<evidence type="ECO:0000259" key="2">
    <source>
        <dbReference type="Pfam" id="PF03636"/>
    </source>
</evidence>
<dbReference type="InterPro" id="IPR008928">
    <property type="entry name" value="6-hairpin_glycosidase_sf"/>
</dbReference>
<dbReference type="InterPro" id="IPR005195">
    <property type="entry name" value="Glyco_hydro_65_M"/>
</dbReference>
<reference evidence="4" key="1">
    <citation type="journal article" date="2019" name="Int. J. Syst. Evol. Microbiol.">
        <title>The Global Catalogue of Microorganisms (GCM) 10K type strain sequencing project: providing services to taxonomists for standard genome sequencing and annotation.</title>
        <authorList>
            <consortium name="The Broad Institute Genomics Platform"/>
            <consortium name="The Broad Institute Genome Sequencing Center for Infectious Disease"/>
            <person name="Wu L."/>
            <person name="Ma J."/>
        </authorList>
    </citation>
    <scope>NUCLEOTIDE SEQUENCE [LARGE SCALE GENOMIC DNA]</scope>
    <source>
        <strain evidence="4">NBRC 103632</strain>
    </source>
</reference>
<dbReference type="Pfam" id="PF03632">
    <property type="entry name" value="Glyco_hydro_65m"/>
    <property type="match status" value="1"/>
</dbReference>
<dbReference type="RefSeq" id="WP_380804131.1">
    <property type="nucleotide sequence ID" value="NZ_JBHSFZ010000015.1"/>
</dbReference>
<dbReference type="SUPFAM" id="SSF48208">
    <property type="entry name" value="Six-hairpin glycosidases"/>
    <property type="match status" value="1"/>
</dbReference>
<evidence type="ECO:0000313" key="3">
    <source>
        <dbReference type="EMBL" id="MFC4594419.1"/>
    </source>
</evidence>
<dbReference type="InterPro" id="IPR037018">
    <property type="entry name" value="GH65_N"/>
</dbReference>
<accession>A0ABV9F2S9</accession>
<evidence type="ECO:0000259" key="1">
    <source>
        <dbReference type="Pfam" id="PF03632"/>
    </source>
</evidence>
<keyword evidence="4" id="KW-1185">Reference proteome</keyword>